<protein>
    <submittedName>
        <fullName evidence="2">Saccharopine dehydrogenase NADP-binding domain-containing protein</fullName>
    </submittedName>
</protein>
<dbReference type="EMBL" id="CP053697">
    <property type="protein sequence ID" value="QKE63150.1"/>
    <property type="molecule type" value="Genomic_DNA"/>
</dbReference>
<keyword evidence="3" id="KW-1185">Reference proteome</keyword>
<dbReference type="Pfam" id="PF03435">
    <property type="entry name" value="Sacchrp_dh_NADP"/>
    <property type="match status" value="1"/>
</dbReference>
<organism evidence="2 3">
    <name type="scientific">Aquipseudomonas campi</name>
    <dbReference type="NCBI Taxonomy" id="2731681"/>
    <lineage>
        <taxon>Bacteria</taxon>
        <taxon>Pseudomonadati</taxon>
        <taxon>Pseudomonadota</taxon>
        <taxon>Gammaproteobacteria</taxon>
        <taxon>Pseudomonadales</taxon>
        <taxon>Pseudomonadaceae</taxon>
        <taxon>Aquipseudomonas</taxon>
    </lineage>
</organism>
<dbReference type="InterPro" id="IPR005097">
    <property type="entry name" value="Sacchrp_dh_NADP-bd"/>
</dbReference>
<feature type="domain" description="Saccharopine dehydrogenase NADP binding" evidence="1">
    <location>
        <begin position="16"/>
        <end position="136"/>
    </location>
</feature>
<proteinExistence type="predicted"/>
<dbReference type="SUPFAM" id="SSF51735">
    <property type="entry name" value="NAD(P)-binding Rossmann-fold domains"/>
    <property type="match status" value="1"/>
</dbReference>
<evidence type="ECO:0000259" key="1">
    <source>
        <dbReference type="Pfam" id="PF03435"/>
    </source>
</evidence>
<dbReference type="PANTHER" id="PTHR43796">
    <property type="entry name" value="CARBOXYNORSPERMIDINE SYNTHASE"/>
    <property type="match status" value="1"/>
</dbReference>
<dbReference type="KEGG" id="pcam:HNE05_07190"/>
<name>A0A6M8FG86_9GAMM</name>
<evidence type="ECO:0000313" key="3">
    <source>
        <dbReference type="Proteomes" id="UP000501379"/>
    </source>
</evidence>
<dbReference type="InterPro" id="IPR036291">
    <property type="entry name" value="NAD(P)-bd_dom_sf"/>
</dbReference>
<sequence>MTRTEQGVGRVTDYRVVVLGGYGNFGTVIVRRLRTIAGIRVWVAGRDLAKAEALAKETGSQAVRLDMNQADLAERLRALGAQLVISTAGPFQNQDYRVAEACIAAGAHYVDLADAREFVCAIGALDQAAQAAGVLICGGASSVPALSAAVIDSLLPRFSRLDAIWHGISSSEKTPGVSTLAAVLNYCGKPFQQWRDGAWQAVYGWQDLSPHDFAAPLGRRWVGNCDIPDLQLFPARYPGVRSVRFSAGVSLRLTQFGTWLLSWLVRGGLLRSGVPLAGLLRRGAVLVEPLGDGLSGMFVRLQGLDHAGQAQTLCWELQALHNDGPNIPCMAAVALARKLAAGTLATRGALPCLGLLTLEEYLAELEGLAISSELRVLPEAGVSV</sequence>
<evidence type="ECO:0000313" key="2">
    <source>
        <dbReference type="EMBL" id="QKE63150.1"/>
    </source>
</evidence>
<gene>
    <name evidence="2" type="ORF">HNE05_07190</name>
</gene>
<reference evidence="2" key="1">
    <citation type="submission" date="2020-07" db="EMBL/GenBank/DDBJ databases">
        <title>Nitrate ammonifying Pseudomonas campi sp. nov. isolated from German agricultural grassland.</title>
        <authorList>
            <person name="Timsy T."/>
            <person name="Ulrich A."/>
            <person name="Spanner T."/>
            <person name="Foesel B."/>
            <person name="Kolb S."/>
            <person name="Horn M.A."/>
            <person name="Behrendt U."/>
        </authorList>
    </citation>
    <scope>NUCLEOTIDE SEQUENCE</scope>
    <source>
        <strain evidence="2">S1-A32-2</strain>
    </source>
</reference>
<dbReference type="Proteomes" id="UP000501379">
    <property type="component" value="Chromosome"/>
</dbReference>
<dbReference type="Gene3D" id="3.40.50.720">
    <property type="entry name" value="NAD(P)-binding Rossmann-like Domain"/>
    <property type="match status" value="1"/>
</dbReference>
<dbReference type="PANTHER" id="PTHR43796:SF2">
    <property type="entry name" value="CARBOXYNORSPERMIDINE SYNTHASE"/>
    <property type="match status" value="1"/>
</dbReference>
<dbReference type="AlphaFoldDB" id="A0A6M8FG86"/>
<accession>A0A6M8FG86</accession>